<proteinExistence type="predicted"/>
<evidence type="ECO:0000256" key="7">
    <source>
        <dbReference type="ARBA" id="ARBA00023136"/>
    </source>
</evidence>
<feature type="domain" description="Glycosyltransferase 2-like" evidence="9">
    <location>
        <begin position="10"/>
        <end position="171"/>
    </location>
</feature>
<accession>D5MIH7</accession>
<evidence type="ECO:0000313" key="11">
    <source>
        <dbReference type="Proteomes" id="UP000006898"/>
    </source>
</evidence>
<dbReference type="InterPro" id="IPR029044">
    <property type="entry name" value="Nucleotide-diphossugar_trans"/>
</dbReference>
<dbReference type="EMBL" id="FP565575">
    <property type="protein sequence ID" value="CBE67327.1"/>
    <property type="molecule type" value="Genomic_DNA"/>
</dbReference>
<dbReference type="CDD" id="cd04187">
    <property type="entry name" value="DPM1_like_bac"/>
    <property type="match status" value="1"/>
</dbReference>
<dbReference type="STRING" id="671143.DAMO_0226"/>
<keyword evidence="6 8" id="KW-1133">Transmembrane helix</keyword>
<keyword evidence="2 10" id="KW-0328">Glycosyltransferase</keyword>
<protein>
    <submittedName>
        <fullName evidence="10">Undecaprenol glycosyltransferase</fullName>
        <ecNumber evidence="10">2.4.1.-</ecNumber>
    </submittedName>
</protein>
<feature type="transmembrane region" description="Helical" evidence="8">
    <location>
        <begin position="271"/>
        <end position="293"/>
    </location>
</feature>
<dbReference type="eggNOG" id="COG0463">
    <property type="taxonomic scope" value="Bacteria"/>
</dbReference>
<dbReference type="EC" id="2.4.1.-" evidence="10"/>
<keyword evidence="3 10" id="KW-0808">Transferase</keyword>
<dbReference type="InterPro" id="IPR050256">
    <property type="entry name" value="Glycosyltransferase_2"/>
</dbReference>
<evidence type="ECO:0000256" key="4">
    <source>
        <dbReference type="ARBA" id="ARBA00022692"/>
    </source>
</evidence>
<dbReference type="Pfam" id="PF00535">
    <property type="entry name" value="Glycos_transf_2"/>
    <property type="match status" value="1"/>
</dbReference>
<dbReference type="PANTHER" id="PTHR48090:SF3">
    <property type="entry name" value="UNDECAPRENYL-PHOSPHATE 4-DEOXY-4-FORMAMIDO-L-ARABINOSE TRANSFERASE"/>
    <property type="match status" value="1"/>
</dbReference>
<evidence type="ECO:0000313" key="10">
    <source>
        <dbReference type="EMBL" id="CBE67327.1"/>
    </source>
</evidence>
<evidence type="ECO:0000256" key="3">
    <source>
        <dbReference type="ARBA" id="ARBA00022679"/>
    </source>
</evidence>
<feature type="transmembrane region" description="Helical" evidence="8">
    <location>
        <begin position="236"/>
        <end position="259"/>
    </location>
</feature>
<dbReference type="GO" id="GO:0005886">
    <property type="term" value="C:plasma membrane"/>
    <property type="evidence" value="ECO:0007669"/>
    <property type="project" value="TreeGrafter"/>
</dbReference>
<evidence type="ECO:0000256" key="6">
    <source>
        <dbReference type="ARBA" id="ARBA00022989"/>
    </source>
</evidence>
<keyword evidence="7 8" id="KW-0472">Membrane</keyword>
<dbReference type="PANTHER" id="PTHR48090">
    <property type="entry name" value="UNDECAPRENYL-PHOSPHATE 4-DEOXY-4-FORMAMIDO-L-ARABINOSE TRANSFERASE-RELATED"/>
    <property type="match status" value="1"/>
</dbReference>
<evidence type="ECO:0000256" key="5">
    <source>
        <dbReference type="ARBA" id="ARBA00022985"/>
    </source>
</evidence>
<keyword evidence="4 8" id="KW-0812">Transmembrane</keyword>
<dbReference type="KEGG" id="mox:DAMO_0226"/>
<dbReference type="Proteomes" id="UP000006898">
    <property type="component" value="Chromosome"/>
</dbReference>
<keyword evidence="1" id="KW-1003">Cell membrane</keyword>
<gene>
    <name evidence="10" type="ORF">DAMO_0226</name>
</gene>
<name>D5MIH7_METO1</name>
<dbReference type="AlphaFoldDB" id="D5MIH7"/>
<dbReference type="GO" id="GO:0099621">
    <property type="term" value="F:undecaprenyl-phosphate 4-deoxy-4-formamido-L-arabinose transferase activity"/>
    <property type="evidence" value="ECO:0007669"/>
    <property type="project" value="TreeGrafter"/>
</dbReference>
<evidence type="ECO:0000256" key="1">
    <source>
        <dbReference type="ARBA" id="ARBA00022475"/>
    </source>
</evidence>
<organism evidence="10 11">
    <name type="scientific">Methylomirabilis oxygeniifera</name>
    <dbReference type="NCBI Taxonomy" id="671143"/>
    <lineage>
        <taxon>Bacteria</taxon>
        <taxon>Candidatus Methylomirabilota</taxon>
        <taxon>Candidatus Methylomirabilia</taxon>
        <taxon>Candidatus Methylomirabilales</taxon>
        <taxon>Candidatus Methylomirabilaceae</taxon>
        <taxon>Candidatus Methylomirabilis</taxon>
    </lineage>
</organism>
<dbReference type="Gene3D" id="3.90.550.10">
    <property type="entry name" value="Spore Coat Polysaccharide Biosynthesis Protein SpsA, Chain A"/>
    <property type="match status" value="1"/>
</dbReference>
<dbReference type="CAZy" id="GT2">
    <property type="family name" value="Glycosyltransferase Family 2"/>
</dbReference>
<evidence type="ECO:0000256" key="8">
    <source>
        <dbReference type="SAM" id="Phobius"/>
    </source>
</evidence>
<keyword evidence="5" id="KW-0448">Lipopolysaccharide biosynthesis</keyword>
<dbReference type="GO" id="GO:0009103">
    <property type="term" value="P:lipopolysaccharide biosynthetic process"/>
    <property type="evidence" value="ECO:0007669"/>
    <property type="project" value="UniProtKB-KW"/>
</dbReference>
<dbReference type="InterPro" id="IPR001173">
    <property type="entry name" value="Glyco_trans_2-like"/>
</dbReference>
<dbReference type="HOGENOM" id="CLU_033536_0_0_0"/>
<sequence>MTEQVKPLISVIVPLYNEAESVPELYSELAEALRPHSDRCEMIFVDDGSRDGSCERLQAIRETDARVKIVRLRVNQGKSTALQAGFREAEGQIIVTLDADLQDDPKEIPRFLQKLEEGFDLVSGWKVKRYDPWFRRFLSAIFNRITSRFTGVRLHDFNCGYKAYRRAVIGELRLYGELHRFIPVLASWRGFRIGEIEVAHRARRYGLSRYGIERIPRGFFDLLTVLMLTRYTTRPLHFFGLVGVLVGLIGFGIIGYLSIGWLFGQWIGGRPLFILGTLMVIGGLQLVSFGLLAEMIVYGSTRESDPPIDLVLK</sequence>
<reference evidence="10 11" key="1">
    <citation type="journal article" date="2010" name="Nature">
        <title>Nitrite-driven anaerobic methane oxidation by oxygenic bacteria.</title>
        <authorList>
            <person name="Ettwig K.F."/>
            <person name="Butler M.K."/>
            <person name="Le Paslier D."/>
            <person name="Pelletier E."/>
            <person name="Mangenot S."/>
            <person name="Kuypers M.M.M."/>
            <person name="Schreiber F."/>
            <person name="Dutilh B.E."/>
            <person name="Zedelius J."/>
            <person name="de Beer D."/>
            <person name="Gloerich J."/>
            <person name="Wessels H.J.C.T."/>
            <person name="van Allen T."/>
            <person name="Luesken F."/>
            <person name="Wu M."/>
            <person name="van de Pas-Schoonen K.T."/>
            <person name="Op den Camp H.J.M."/>
            <person name="Janssen-Megens E.M."/>
            <person name="Francoijs K-J."/>
            <person name="Stunnenberg H."/>
            <person name="Weissenbach J."/>
            <person name="Jetten M.S.M."/>
            <person name="Strous M."/>
        </authorList>
    </citation>
    <scope>NUCLEOTIDE SEQUENCE [LARGE SCALE GENOMIC DNA]</scope>
</reference>
<evidence type="ECO:0000256" key="2">
    <source>
        <dbReference type="ARBA" id="ARBA00022676"/>
    </source>
</evidence>
<evidence type="ECO:0000259" key="9">
    <source>
        <dbReference type="Pfam" id="PF00535"/>
    </source>
</evidence>
<dbReference type="SUPFAM" id="SSF53448">
    <property type="entry name" value="Nucleotide-diphospho-sugar transferases"/>
    <property type="match status" value="1"/>
</dbReference>